<accession>A0A433DCU3</accession>
<reference evidence="4 5" key="1">
    <citation type="journal article" date="2018" name="New Phytol.">
        <title>Phylogenomics of Endogonaceae and evolution of mycorrhizas within Mucoromycota.</title>
        <authorList>
            <person name="Chang Y."/>
            <person name="Desiro A."/>
            <person name="Na H."/>
            <person name="Sandor L."/>
            <person name="Lipzen A."/>
            <person name="Clum A."/>
            <person name="Barry K."/>
            <person name="Grigoriev I.V."/>
            <person name="Martin F.M."/>
            <person name="Stajich J.E."/>
            <person name="Smith M.E."/>
            <person name="Bonito G."/>
            <person name="Spatafora J.W."/>
        </authorList>
    </citation>
    <scope>NUCLEOTIDE SEQUENCE [LARGE SCALE GENOMIC DNA]</scope>
    <source>
        <strain evidence="4 5">GMNB39</strain>
    </source>
</reference>
<protein>
    <submittedName>
        <fullName evidence="4">Exocyst complex component Sec6-domain-containing protein</fullName>
    </submittedName>
</protein>
<gene>
    <name evidence="4" type="ORF">BC936DRAFT_144225</name>
</gene>
<dbReference type="OrthoDB" id="190098at2759"/>
<dbReference type="Gene3D" id="1.10.357.70">
    <property type="entry name" value="Exocyst complex component Sec6, C-terminal domain"/>
    <property type="match status" value="1"/>
</dbReference>
<dbReference type="PANTHER" id="PTHR21292">
    <property type="entry name" value="EXOCYST COMPLEX COMPONENT SEC6-RELATED"/>
    <property type="match status" value="1"/>
</dbReference>
<dbReference type="PANTHER" id="PTHR21292:SF1">
    <property type="entry name" value="EXOCYST COMPLEX COMPONENT 3"/>
    <property type="match status" value="1"/>
</dbReference>
<evidence type="ECO:0000256" key="2">
    <source>
        <dbReference type="ARBA" id="ARBA00022448"/>
    </source>
</evidence>
<organism evidence="4 5">
    <name type="scientific">Jimgerdemannia flammicorona</name>
    <dbReference type="NCBI Taxonomy" id="994334"/>
    <lineage>
        <taxon>Eukaryota</taxon>
        <taxon>Fungi</taxon>
        <taxon>Fungi incertae sedis</taxon>
        <taxon>Mucoromycota</taxon>
        <taxon>Mucoromycotina</taxon>
        <taxon>Endogonomycetes</taxon>
        <taxon>Endogonales</taxon>
        <taxon>Endogonaceae</taxon>
        <taxon>Jimgerdemannia</taxon>
    </lineage>
</organism>
<evidence type="ECO:0000313" key="5">
    <source>
        <dbReference type="Proteomes" id="UP000268093"/>
    </source>
</evidence>
<dbReference type="GO" id="GO:0051601">
    <property type="term" value="P:exocyst localization"/>
    <property type="evidence" value="ECO:0007669"/>
    <property type="project" value="TreeGrafter"/>
</dbReference>
<proteinExistence type="inferred from homology"/>
<evidence type="ECO:0000256" key="3">
    <source>
        <dbReference type="ARBA" id="ARBA00022483"/>
    </source>
</evidence>
<dbReference type="AlphaFoldDB" id="A0A433DCU3"/>
<dbReference type="InterPro" id="IPR042532">
    <property type="entry name" value="EXOC3/Sec6_C"/>
</dbReference>
<dbReference type="InterPro" id="IPR010326">
    <property type="entry name" value="EXOC3/Sec6"/>
</dbReference>
<evidence type="ECO:0000313" key="4">
    <source>
        <dbReference type="EMBL" id="RUP48663.1"/>
    </source>
</evidence>
<dbReference type="Gene3D" id="1.10.357.50">
    <property type="match status" value="1"/>
</dbReference>
<dbReference type="GO" id="GO:0000149">
    <property type="term" value="F:SNARE binding"/>
    <property type="evidence" value="ECO:0007669"/>
    <property type="project" value="TreeGrafter"/>
</dbReference>
<comment type="caution">
    <text evidence="4">The sequence shown here is derived from an EMBL/GenBank/DDBJ whole genome shotgun (WGS) entry which is preliminary data.</text>
</comment>
<keyword evidence="2" id="KW-0813">Transport</keyword>
<evidence type="ECO:0000256" key="1">
    <source>
        <dbReference type="ARBA" id="ARBA00009447"/>
    </source>
</evidence>
<comment type="similarity">
    <text evidence="1">Belongs to the SEC6 family.</text>
</comment>
<sequence length="750" mass="87232">MDIATYGDARDAAVARLAELLKHPDDLNLKVPALRRKFAKEKASVEAQLKTGVQTQLDSIQGGLDTLAGSTEQMNKIKNDMQRIDNLCAGSQGMIQHFPRINKISRVHQNFVATQEKIKSLQGLYHRLEEVQRMFDEDHRDIFGPAENMLHVHYQLFKLEEFRDATLHQARGSSPDVIINLKTYFRKLDVLSDDFTHYLWDLGRNALELVKRKRGSVIVRLVKIIECEERADEKAQAAEQARTSHQELASEGSKWRLAEGSPRTIKSYRVQFFDVLHESLTERFDRRFAEFGDDWSAALDATDFIFSDLTLVFDELVPKFPKKYKIFPFFVLEYHRHVYEQLNQMIQQDLDAGTILKLLRFVRDYYASMSSQLGVTEELLEPKLLDGQEQALVEDYLKLVRRKLVEWTTNLMNTESRDFIERDKPPEHDSDGHYGMTAAVIMFQMINQQIDVAVESNQGKLLYHVVSECHRVLKDSQRVWKELLGSELRKQIERPDEVPEGFVDYVMAVANDNVRSADFTEAIVHRLENLVDAKYKAQVDEKLNTVMDGFLQVSTFARGILLDVTFNDVRPIFGQMFCPAWYDEELMPLVIATLKDYCKDYQQHLNGYLFGRLVDEMLERFLVLYLEAARSKQAKFRMPQCLDKIRSDVRLAYNFFVKFKAKDELETQLDVIENVHTMLESNRRSIFLDYHSFRQAYPDVPLVFVEDLLARRDDLDKSGFKEIMEGIRAKAKEYEPDMSAPPTVFSKMKW</sequence>
<keyword evidence="5" id="KW-1185">Reference proteome</keyword>
<dbReference type="Pfam" id="PF06046">
    <property type="entry name" value="Sec6"/>
    <property type="match status" value="1"/>
</dbReference>
<dbReference type="EMBL" id="RBNI01003125">
    <property type="protein sequence ID" value="RUP48663.1"/>
    <property type="molecule type" value="Genomic_DNA"/>
</dbReference>
<dbReference type="GO" id="GO:0006887">
    <property type="term" value="P:exocytosis"/>
    <property type="evidence" value="ECO:0007669"/>
    <property type="project" value="UniProtKB-KW"/>
</dbReference>
<name>A0A433DCU3_9FUNG</name>
<dbReference type="FunFam" id="1.10.357.50:FF:000006">
    <property type="entry name" value="Exocyst complex component sec6"/>
    <property type="match status" value="1"/>
</dbReference>
<dbReference type="Proteomes" id="UP000268093">
    <property type="component" value="Unassembled WGS sequence"/>
</dbReference>
<keyword evidence="3" id="KW-0268">Exocytosis</keyword>
<dbReference type="GO" id="GO:0000145">
    <property type="term" value="C:exocyst"/>
    <property type="evidence" value="ECO:0007669"/>
    <property type="project" value="InterPro"/>
</dbReference>